<proteinExistence type="predicted"/>
<dbReference type="AlphaFoldDB" id="A0A5N6QQX9"/>
<evidence type="ECO:0000313" key="2">
    <source>
        <dbReference type="Proteomes" id="UP000327013"/>
    </source>
</evidence>
<evidence type="ECO:0000313" key="1">
    <source>
        <dbReference type="EMBL" id="KAE8009561.1"/>
    </source>
</evidence>
<dbReference type="Proteomes" id="UP000327013">
    <property type="component" value="Chromosome 2"/>
</dbReference>
<sequence length="209" mass="23971">MGDSKLKSYGVLVQRGTQDAVQSKRFGVEFQTQLVEIDGKQVKAQIWRLGHCRPRALQAVTSTYYKVEQRWRQRNGRKAEQSEMHTGREWDLRENRDGVRMGRERAGLRVSWRKKMSRDRGTESWREKFQKNGFFKVIRCGSIRRKSLVLSTTKLLVSSVLSSSQLGEAGRVQVVAGTSRTAMTCPETYSNRQEFSGSQGTETSFRTPN</sequence>
<name>A0A5N6QQX9_9ROSI</name>
<accession>A0A5N6QQX9</accession>
<protein>
    <submittedName>
        <fullName evidence="1">Uncharacterized protein</fullName>
    </submittedName>
</protein>
<gene>
    <name evidence="1" type="ORF">FH972_005992</name>
</gene>
<dbReference type="EMBL" id="CM017322">
    <property type="protein sequence ID" value="KAE8009561.1"/>
    <property type="molecule type" value="Genomic_DNA"/>
</dbReference>
<keyword evidence="2" id="KW-1185">Reference proteome</keyword>
<reference evidence="1 2" key="1">
    <citation type="submission" date="2019-06" db="EMBL/GenBank/DDBJ databases">
        <title>A chromosomal-level reference genome of Carpinus fangiana (Coryloideae, Betulaceae).</title>
        <authorList>
            <person name="Yang X."/>
            <person name="Wang Z."/>
            <person name="Zhang L."/>
            <person name="Hao G."/>
            <person name="Liu J."/>
            <person name="Yang Y."/>
        </authorList>
    </citation>
    <scope>NUCLEOTIDE SEQUENCE [LARGE SCALE GENOMIC DNA]</scope>
    <source>
        <strain evidence="1">Cfa_2016G</strain>
        <tissue evidence="1">Leaf</tissue>
    </source>
</reference>
<organism evidence="1 2">
    <name type="scientific">Carpinus fangiana</name>
    <dbReference type="NCBI Taxonomy" id="176857"/>
    <lineage>
        <taxon>Eukaryota</taxon>
        <taxon>Viridiplantae</taxon>
        <taxon>Streptophyta</taxon>
        <taxon>Embryophyta</taxon>
        <taxon>Tracheophyta</taxon>
        <taxon>Spermatophyta</taxon>
        <taxon>Magnoliopsida</taxon>
        <taxon>eudicotyledons</taxon>
        <taxon>Gunneridae</taxon>
        <taxon>Pentapetalae</taxon>
        <taxon>rosids</taxon>
        <taxon>fabids</taxon>
        <taxon>Fagales</taxon>
        <taxon>Betulaceae</taxon>
        <taxon>Carpinus</taxon>
    </lineage>
</organism>